<sequence length="103" mass="10770">MKEQDVSRRKFLKAGAAGLVAVPVAGLGWTTTAAAGGHGDRLDESDPAAQALQYVHNTANPAQNCANCLLYNDPSQTEWGPCAVFPGKLVSANGWCTAWVARG</sequence>
<dbReference type="STRING" id="233100.SAMN05216526_0497"/>
<evidence type="ECO:0000256" key="6">
    <source>
        <dbReference type="ARBA" id="ARBA00022982"/>
    </source>
</evidence>
<accession>A0A1R3VNH4</accession>
<evidence type="ECO:0000313" key="12">
    <source>
        <dbReference type="Proteomes" id="UP000223759"/>
    </source>
</evidence>
<dbReference type="InterPro" id="IPR006311">
    <property type="entry name" value="TAT_signal"/>
</dbReference>
<keyword evidence="12" id="KW-1185">Reference proteome</keyword>
<keyword evidence="4 9" id="KW-0004">4Fe-4S</keyword>
<dbReference type="AlphaFoldDB" id="A0A1R3VNH4"/>
<organism evidence="11 12">
    <name type="scientific">Ectothiorhodosinus mongolicus</name>
    <dbReference type="NCBI Taxonomy" id="233100"/>
    <lineage>
        <taxon>Bacteria</taxon>
        <taxon>Pseudomonadati</taxon>
        <taxon>Pseudomonadota</taxon>
        <taxon>Gammaproteobacteria</taxon>
        <taxon>Chromatiales</taxon>
        <taxon>Ectothiorhodospiraceae</taxon>
        <taxon>Ectothiorhodosinus</taxon>
    </lineage>
</organism>
<keyword evidence="7 9" id="KW-0408">Iron</keyword>
<evidence type="ECO:0000256" key="3">
    <source>
        <dbReference type="ARBA" id="ARBA00022448"/>
    </source>
</evidence>
<protein>
    <recommendedName>
        <fullName evidence="9">High-potential iron-sulfur protein</fullName>
        <shortName evidence="9">HiPIP</shortName>
    </recommendedName>
</protein>
<dbReference type="RefSeq" id="WP_338065989.1">
    <property type="nucleotide sequence ID" value="NZ_CP023018.1"/>
</dbReference>
<dbReference type="Gene3D" id="4.10.490.10">
    <property type="entry name" value="High potential iron-sulphur protein"/>
    <property type="match status" value="1"/>
</dbReference>
<name>A0A1R3VNH4_9GAMM</name>
<dbReference type="InterPro" id="IPR000170">
    <property type="entry name" value="High_potential_FeS_prot"/>
</dbReference>
<evidence type="ECO:0000256" key="1">
    <source>
        <dbReference type="ARBA" id="ARBA00002137"/>
    </source>
</evidence>
<dbReference type="PROSITE" id="PS51318">
    <property type="entry name" value="TAT"/>
    <property type="match status" value="1"/>
</dbReference>
<feature type="domain" description="High potential iron-sulfur proteins family profile" evidence="10">
    <location>
        <begin position="36"/>
        <end position="103"/>
    </location>
</feature>
<dbReference type="GO" id="GO:0046872">
    <property type="term" value="F:metal ion binding"/>
    <property type="evidence" value="ECO:0007669"/>
    <property type="project" value="UniProtKB-KW"/>
</dbReference>
<dbReference type="Pfam" id="PF01355">
    <property type="entry name" value="HIPIP"/>
    <property type="match status" value="1"/>
</dbReference>
<keyword evidence="6 9" id="KW-0249">Electron transport</keyword>
<evidence type="ECO:0000259" key="10">
    <source>
        <dbReference type="PROSITE" id="PS51373"/>
    </source>
</evidence>
<dbReference type="EMBL" id="FTPK01000001">
    <property type="protein sequence ID" value="SIT66158.1"/>
    <property type="molecule type" value="Genomic_DNA"/>
</dbReference>
<dbReference type="GO" id="GO:0009055">
    <property type="term" value="F:electron transfer activity"/>
    <property type="evidence" value="ECO:0007669"/>
    <property type="project" value="InterPro"/>
</dbReference>
<gene>
    <name evidence="11" type="ORF">SAMN05216526_0497</name>
</gene>
<evidence type="ECO:0000256" key="5">
    <source>
        <dbReference type="ARBA" id="ARBA00022723"/>
    </source>
</evidence>
<proteinExistence type="inferred from homology"/>
<keyword evidence="5 9" id="KW-0479">Metal-binding</keyword>
<evidence type="ECO:0000256" key="4">
    <source>
        <dbReference type="ARBA" id="ARBA00022485"/>
    </source>
</evidence>
<dbReference type="InterPro" id="IPR036369">
    <property type="entry name" value="HIPIP_sf"/>
</dbReference>
<comment type="function">
    <text evidence="1 9">Specific class of high-redox-potential 4Fe-4S ferredoxins. Functions in anaerobic electron transport in most purple and in some other photosynthetic bacteria and in at least one genus (Paracoccus) of halophilic, denitrifying bacteria.</text>
</comment>
<comment type="similarity">
    <text evidence="9">Belongs to the high-potential iron-sulfur protein (HiPIP) family.</text>
</comment>
<evidence type="ECO:0000313" key="11">
    <source>
        <dbReference type="EMBL" id="SIT66158.1"/>
    </source>
</evidence>
<evidence type="ECO:0000256" key="2">
    <source>
        <dbReference type="ARBA" id="ARBA00011738"/>
    </source>
</evidence>
<keyword evidence="3 9" id="KW-0813">Transport</keyword>
<dbReference type="GO" id="GO:0019646">
    <property type="term" value="P:aerobic electron transport chain"/>
    <property type="evidence" value="ECO:0007669"/>
    <property type="project" value="InterPro"/>
</dbReference>
<evidence type="ECO:0000256" key="8">
    <source>
        <dbReference type="ARBA" id="ARBA00023014"/>
    </source>
</evidence>
<evidence type="ECO:0000256" key="9">
    <source>
        <dbReference type="RuleBase" id="RU000620"/>
    </source>
</evidence>
<evidence type="ECO:0000256" key="7">
    <source>
        <dbReference type="ARBA" id="ARBA00023004"/>
    </source>
</evidence>
<comment type="subunit">
    <text evidence="2 9">Homodimer.</text>
</comment>
<keyword evidence="8 9" id="KW-0411">Iron-sulfur</keyword>
<reference evidence="11 12" key="1">
    <citation type="submission" date="2017-01" db="EMBL/GenBank/DDBJ databases">
        <authorList>
            <person name="Mah S.A."/>
            <person name="Swanson W.J."/>
            <person name="Moy G.W."/>
            <person name="Vacquier V.D."/>
        </authorList>
    </citation>
    <scope>NUCLEOTIDE SEQUENCE [LARGE SCALE GENOMIC DNA]</scope>
    <source>
        <strain evidence="11 12">M9</strain>
    </source>
</reference>
<dbReference type="PROSITE" id="PS51373">
    <property type="entry name" value="HIPIP"/>
    <property type="match status" value="1"/>
</dbReference>
<dbReference type="SUPFAM" id="SSF57652">
    <property type="entry name" value="HIPIP (high potential iron protein)"/>
    <property type="match status" value="1"/>
</dbReference>
<dbReference type="Proteomes" id="UP000223759">
    <property type="component" value="Unassembled WGS sequence"/>
</dbReference>
<dbReference type="GO" id="GO:0051539">
    <property type="term" value="F:4 iron, 4 sulfur cluster binding"/>
    <property type="evidence" value="ECO:0007669"/>
    <property type="project" value="UniProtKB-KW"/>
</dbReference>